<accession>M9LNB5</accession>
<dbReference type="AlphaFoldDB" id="M9LNB5"/>
<gene>
    <name evidence="1" type="ORF">PPOP_1183</name>
</gene>
<keyword evidence="2" id="KW-1185">Reference proteome</keyword>
<comment type="caution">
    <text evidence="1">The sequence shown here is derived from an EMBL/GenBank/DDBJ whole genome shotgun (WGS) entry which is preliminary data.</text>
</comment>
<organism evidence="1 2">
    <name type="scientific">Paenibacillus popilliae ATCC 14706</name>
    <dbReference type="NCBI Taxonomy" id="1212764"/>
    <lineage>
        <taxon>Bacteria</taxon>
        <taxon>Bacillati</taxon>
        <taxon>Bacillota</taxon>
        <taxon>Bacilli</taxon>
        <taxon>Bacillales</taxon>
        <taxon>Paenibacillaceae</taxon>
        <taxon>Paenibacillus</taxon>
    </lineage>
</organism>
<reference evidence="1 2" key="1">
    <citation type="submission" date="2012-10" db="EMBL/GenBank/DDBJ databases">
        <title>Draft Genome Sequence of Paenibacillus popilliae ATCC 14706T.</title>
        <authorList>
            <person name="Iiyama K."/>
            <person name="Mori K."/>
            <person name="Mon H."/>
            <person name="Chieda Y."/>
            <person name="Lee J.M."/>
            <person name="Kusakabe T."/>
            <person name="Tashiro K."/>
            <person name="Asano S."/>
            <person name="Yasunaga-Aoki C."/>
            <person name="Shimizu S."/>
        </authorList>
    </citation>
    <scope>NUCLEOTIDE SEQUENCE [LARGE SCALE GENOMIC DNA]</scope>
    <source>
        <strain evidence="1 2">ATCC 14706</strain>
    </source>
</reference>
<sequence>MGKPKVKSVTGNAYNRLGNRNHIENLSFYQAVDYDASAKGTEIVFSSYSSANHIMNVSKE</sequence>
<dbReference type="EMBL" id="BALG01000049">
    <property type="protein sequence ID" value="GAC41826.1"/>
    <property type="molecule type" value="Genomic_DNA"/>
</dbReference>
<proteinExistence type="predicted"/>
<evidence type="ECO:0000313" key="2">
    <source>
        <dbReference type="Proteomes" id="UP000029453"/>
    </source>
</evidence>
<name>M9LNB5_PAEPP</name>
<protein>
    <submittedName>
        <fullName evidence="1">Uncharacterized protein</fullName>
    </submittedName>
</protein>
<evidence type="ECO:0000313" key="1">
    <source>
        <dbReference type="EMBL" id="GAC41826.1"/>
    </source>
</evidence>
<dbReference type="Proteomes" id="UP000029453">
    <property type="component" value="Unassembled WGS sequence"/>
</dbReference>